<proteinExistence type="predicted"/>
<accession>A0A167YWW2</accession>
<comment type="caution">
    <text evidence="2">The sequence shown here is derived from an EMBL/GenBank/DDBJ whole genome shotgun (WGS) entry which is preliminary data.</text>
</comment>
<dbReference type="AlphaFoldDB" id="A0A167YWW2"/>
<dbReference type="VEuPathDB" id="FungiDB:AAP_03076"/>
<evidence type="ECO:0000256" key="1">
    <source>
        <dbReference type="SAM" id="MobiDB-lite"/>
    </source>
</evidence>
<name>A0A167YWW2_9EURO</name>
<feature type="region of interest" description="Disordered" evidence="1">
    <location>
        <begin position="113"/>
        <end position="134"/>
    </location>
</feature>
<gene>
    <name evidence="2" type="ORF">AAP_03076</name>
</gene>
<organism evidence="2 3">
    <name type="scientific">Ascosphaera apis ARSEF 7405</name>
    <dbReference type="NCBI Taxonomy" id="392613"/>
    <lineage>
        <taxon>Eukaryota</taxon>
        <taxon>Fungi</taxon>
        <taxon>Dikarya</taxon>
        <taxon>Ascomycota</taxon>
        <taxon>Pezizomycotina</taxon>
        <taxon>Eurotiomycetes</taxon>
        <taxon>Eurotiomycetidae</taxon>
        <taxon>Onygenales</taxon>
        <taxon>Ascosphaeraceae</taxon>
        <taxon>Ascosphaera</taxon>
    </lineage>
</organism>
<dbReference type="EMBL" id="AZGZ01000012">
    <property type="protein sequence ID" value="KZZ91857.1"/>
    <property type="molecule type" value="Genomic_DNA"/>
</dbReference>
<reference evidence="2 3" key="1">
    <citation type="journal article" date="2016" name="Genome Biol. Evol.">
        <title>Divergent and convergent evolution of fungal pathogenicity.</title>
        <authorList>
            <person name="Shang Y."/>
            <person name="Xiao G."/>
            <person name="Zheng P."/>
            <person name="Cen K."/>
            <person name="Zhan S."/>
            <person name="Wang C."/>
        </authorList>
    </citation>
    <scope>NUCLEOTIDE SEQUENCE [LARGE SCALE GENOMIC DNA]</scope>
    <source>
        <strain evidence="2 3">ARSEF 7405</strain>
    </source>
</reference>
<protein>
    <submittedName>
        <fullName evidence="2">Uncharacterized protein</fullName>
    </submittedName>
</protein>
<sequence>MTTIPPVPSRVLENNHQFRALYARLTGEKENSESTGNQQALLNPDASSAKLVESGKPVAAETHEYLLRAMRRKVLLDALRKVVTGGHNEVELDADVHEVLVIVLLYLQQTSKSKDTRDVTGEREEAQEDCRKDNHSGKYEMSEILHDDINRFREGIHVCQKQHKAVASRPSQST</sequence>
<evidence type="ECO:0000313" key="3">
    <source>
        <dbReference type="Proteomes" id="UP000242877"/>
    </source>
</evidence>
<keyword evidence="3" id="KW-1185">Reference proteome</keyword>
<dbReference type="Proteomes" id="UP000242877">
    <property type="component" value="Unassembled WGS sequence"/>
</dbReference>
<evidence type="ECO:0000313" key="2">
    <source>
        <dbReference type="EMBL" id="KZZ91857.1"/>
    </source>
</evidence>
<dbReference type="OrthoDB" id="4206772at2759"/>